<evidence type="ECO:0000313" key="2">
    <source>
        <dbReference type="EMBL" id="OXV06781.1"/>
    </source>
</evidence>
<reference evidence="2 3" key="1">
    <citation type="journal article" date="2015" name="Environ. Microbiol.">
        <title>Metagenome sequence of Elaphomyces granulatus from sporocarp tissue reveals Ascomycota ectomycorrhizal fingerprints of genome expansion and a Proteobacteria-rich microbiome.</title>
        <authorList>
            <person name="Quandt C.A."/>
            <person name="Kohler A."/>
            <person name="Hesse C.N."/>
            <person name="Sharpton T.J."/>
            <person name="Martin F."/>
            <person name="Spatafora J.W."/>
        </authorList>
    </citation>
    <scope>NUCLEOTIDE SEQUENCE [LARGE SCALE GENOMIC DNA]</scope>
    <source>
        <strain evidence="2 3">OSC145934</strain>
    </source>
</reference>
<dbReference type="InterPro" id="IPR036514">
    <property type="entry name" value="SGNH_hydro_sf"/>
</dbReference>
<dbReference type="EMBL" id="NPHW01005415">
    <property type="protein sequence ID" value="OXV06781.1"/>
    <property type="molecule type" value="Genomic_DNA"/>
</dbReference>
<dbReference type="SUPFAM" id="SSF52266">
    <property type="entry name" value="SGNH hydrolase"/>
    <property type="match status" value="1"/>
</dbReference>
<dbReference type="InterPro" id="IPR051532">
    <property type="entry name" value="Ester_Hydrolysis_Enzymes"/>
</dbReference>
<dbReference type="Gene3D" id="3.40.50.1110">
    <property type="entry name" value="SGNH hydrolase"/>
    <property type="match status" value="1"/>
</dbReference>
<dbReference type="PANTHER" id="PTHR30383:SF19">
    <property type="entry name" value="FIBRONECTIN TYPE-III DOMAIN-CONTAINING PROTEIN"/>
    <property type="match status" value="1"/>
</dbReference>
<evidence type="ECO:0000313" key="3">
    <source>
        <dbReference type="Proteomes" id="UP000243515"/>
    </source>
</evidence>
<protein>
    <recommendedName>
        <fullName evidence="1">SGNH hydrolase-type esterase domain-containing protein</fullName>
    </recommendedName>
</protein>
<dbReference type="Pfam" id="PF13472">
    <property type="entry name" value="Lipase_GDSL_2"/>
    <property type="match status" value="1"/>
</dbReference>
<dbReference type="Proteomes" id="UP000243515">
    <property type="component" value="Unassembled WGS sequence"/>
</dbReference>
<dbReference type="AlphaFoldDB" id="A0A232LRI9"/>
<comment type="caution">
    <text evidence="2">The sequence shown here is derived from an EMBL/GenBank/DDBJ whole genome shotgun (WGS) entry which is preliminary data.</text>
</comment>
<sequence>MTPLNSFLMPVNTNDELRILCFGDSLTAGYWHYGCEFHPYALKLKEELQKAFSDTEITVDVDGVSGDFVSRPPGRFLSRIRSTRMSQYDWVIILGGTNDLGLGLNPSKICSALQNVYSIALDGGANVLAMTVPECHSLSERLEAARNQVNTWIKSYTADRYHTFDLRVAVPYHDMPEDQRNELWDDGLHFTDEGYNHVGQLVGKHLIDILKRADETPLLDENEN</sequence>
<dbReference type="OrthoDB" id="408760at2759"/>
<dbReference type="CDD" id="cd00229">
    <property type="entry name" value="SGNH_hydrolase"/>
    <property type="match status" value="1"/>
</dbReference>
<feature type="domain" description="SGNH hydrolase-type esterase" evidence="1">
    <location>
        <begin position="21"/>
        <end position="195"/>
    </location>
</feature>
<dbReference type="InterPro" id="IPR013830">
    <property type="entry name" value="SGNH_hydro"/>
</dbReference>
<name>A0A232LRI9_9EURO</name>
<organism evidence="2 3">
    <name type="scientific">Elaphomyces granulatus</name>
    <dbReference type="NCBI Taxonomy" id="519963"/>
    <lineage>
        <taxon>Eukaryota</taxon>
        <taxon>Fungi</taxon>
        <taxon>Dikarya</taxon>
        <taxon>Ascomycota</taxon>
        <taxon>Pezizomycotina</taxon>
        <taxon>Eurotiomycetes</taxon>
        <taxon>Eurotiomycetidae</taxon>
        <taxon>Eurotiales</taxon>
        <taxon>Elaphomycetaceae</taxon>
        <taxon>Elaphomyces</taxon>
    </lineage>
</organism>
<dbReference type="PANTHER" id="PTHR30383">
    <property type="entry name" value="THIOESTERASE 1/PROTEASE 1/LYSOPHOSPHOLIPASE L1"/>
    <property type="match status" value="1"/>
</dbReference>
<accession>A0A232LRI9</accession>
<gene>
    <name evidence="2" type="ORF">Egran_05452</name>
</gene>
<evidence type="ECO:0000259" key="1">
    <source>
        <dbReference type="Pfam" id="PF13472"/>
    </source>
</evidence>
<keyword evidence="3" id="KW-1185">Reference proteome</keyword>
<proteinExistence type="predicted"/>
<dbReference type="GO" id="GO:0004622">
    <property type="term" value="F:phosphatidylcholine lysophospholipase activity"/>
    <property type="evidence" value="ECO:0007669"/>
    <property type="project" value="TreeGrafter"/>
</dbReference>